<keyword evidence="2" id="KW-1185">Reference proteome</keyword>
<reference evidence="1 2" key="1">
    <citation type="submission" date="2024-06" db="EMBL/GenBank/DDBJ databases">
        <title>The Natural Products Discovery Center: Release of the First 8490 Sequenced Strains for Exploring Actinobacteria Biosynthetic Diversity.</title>
        <authorList>
            <person name="Kalkreuter E."/>
            <person name="Kautsar S.A."/>
            <person name="Yang D."/>
            <person name="Bader C.D."/>
            <person name="Teijaro C.N."/>
            <person name="Fluegel L."/>
            <person name="Davis C.M."/>
            <person name="Simpson J.R."/>
            <person name="Lauterbach L."/>
            <person name="Steele A.D."/>
            <person name="Gui C."/>
            <person name="Meng S."/>
            <person name="Li G."/>
            <person name="Viehrig K."/>
            <person name="Ye F."/>
            <person name="Su P."/>
            <person name="Kiefer A.F."/>
            <person name="Nichols A."/>
            <person name="Cepeda A.J."/>
            <person name="Yan W."/>
            <person name="Fan B."/>
            <person name="Jiang Y."/>
            <person name="Adhikari A."/>
            <person name="Zheng C.-J."/>
            <person name="Schuster L."/>
            <person name="Cowan T.M."/>
            <person name="Smanski M.J."/>
            <person name="Chevrette M.G."/>
            <person name="De Carvalho L.P.S."/>
            <person name="Shen B."/>
        </authorList>
    </citation>
    <scope>NUCLEOTIDE SEQUENCE [LARGE SCALE GENOMIC DNA]</scope>
    <source>
        <strain evidence="1 2">NPDC000634</strain>
    </source>
</reference>
<protein>
    <submittedName>
        <fullName evidence="1">Uncharacterized protein</fullName>
    </submittedName>
</protein>
<evidence type="ECO:0000313" key="1">
    <source>
        <dbReference type="EMBL" id="MER6977482.1"/>
    </source>
</evidence>
<dbReference type="Proteomes" id="UP001458415">
    <property type="component" value="Unassembled WGS sequence"/>
</dbReference>
<proteinExistence type="predicted"/>
<gene>
    <name evidence="1" type="ORF">ABT317_10770</name>
</gene>
<sequence>MDGRARPEHYDTTRLAQAIRADLHARQVPWTALPTQEPGADS</sequence>
<organism evidence="1 2">
    <name type="scientific">Streptomyces carpinensis</name>
    <dbReference type="NCBI Taxonomy" id="66369"/>
    <lineage>
        <taxon>Bacteria</taxon>
        <taxon>Bacillati</taxon>
        <taxon>Actinomycetota</taxon>
        <taxon>Actinomycetes</taxon>
        <taxon>Kitasatosporales</taxon>
        <taxon>Streptomycetaceae</taxon>
        <taxon>Streptomyces</taxon>
    </lineage>
</organism>
<dbReference type="EMBL" id="JBEPCU010000129">
    <property type="protein sequence ID" value="MER6977482.1"/>
    <property type="molecule type" value="Genomic_DNA"/>
</dbReference>
<accession>A0ABV1W1I3</accession>
<comment type="caution">
    <text evidence="1">The sequence shown here is derived from an EMBL/GenBank/DDBJ whole genome shotgun (WGS) entry which is preliminary data.</text>
</comment>
<evidence type="ECO:0000313" key="2">
    <source>
        <dbReference type="Proteomes" id="UP001458415"/>
    </source>
</evidence>
<name>A0ABV1W1I3_9ACTN</name>